<evidence type="ECO:0000256" key="2">
    <source>
        <dbReference type="SAM" id="SignalP"/>
    </source>
</evidence>
<organism evidence="4 5">
    <name type="scientific">Treponema vincentii F0403</name>
    <dbReference type="NCBI Taxonomy" id="1125702"/>
    <lineage>
        <taxon>Bacteria</taxon>
        <taxon>Pseudomonadati</taxon>
        <taxon>Spirochaetota</taxon>
        <taxon>Spirochaetia</taxon>
        <taxon>Spirochaetales</taxon>
        <taxon>Treponemataceae</taxon>
        <taxon>Treponema</taxon>
    </lineage>
</organism>
<dbReference type="Proteomes" id="UP000014605">
    <property type="component" value="Unassembled WGS sequence"/>
</dbReference>
<dbReference type="PANTHER" id="PTHR39201">
    <property type="entry name" value="EXPORTED PROTEIN-RELATED"/>
    <property type="match status" value="1"/>
</dbReference>
<keyword evidence="1" id="KW-1133">Transmembrane helix</keyword>
<comment type="caution">
    <text evidence="4">The sequence shown here is derived from an EMBL/GenBank/DDBJ whole genome shotgun (WGS) entry which is preliminary data.</text>
</comment>
<accession>S3L8N3</accession>
<proteinExistence type="predicted"/>
<dbReference type="Pfam" id="PF12682">
    <property type="entry name" value="Flavodoxin_4"/>
    <property type="match status" value="1"/>
</dbReference>
<dbReference type="AlphaFoldDB" id="S3L8N3"/>
<dbReference type="GO" id="GO:0010181">
    <property type="term" value="F:FMN binding"/>
    <property type="evidence" value="ECO:0007669"/>
    <property type="project" value="InterPro"/>
</dbReference>
<dbReference type="EMBL" id="ATFC01000013">
    <property type="protein sequence ID" value="EPF45751.1"/>
    <property type="molecule type" value="Genomic_DNA"/>
</dbReference>
<reference evidence="4 5" key="1">
    <citation type="submission" date="2013-04" db="EMBL/GenBank/DDBJ databases">
        <title>The Genome Sequence of Treponema vincentii F0403.</title>
        <authorList>
            <consortium name="The Broad Institute Genomics Platform"/>
            <person name="Earl A."/>
            <person name="Ward D."/>
            <person name="Feldgarden M."/>
            <person name="Gevers D."/>
            <person name="Leonetti C."/>
            <person name="Izard J."/>
            <person name="Walker B."/>
            <person name="Young S."/>
            <person name="Zeng Q."/>
            <person name="Gargeya S."/>
            <person name="Fitzgerald M."/>
            <person name="Haas B."/>
            <person name="Abouelleil A."/>
            <person name="Allen A.W."/>
            <person name="Alvarado L."/>
            <person name="Arachchi H.M."/>
            <person name="Berlin A.M."/>
            <person name="Chapman S.B."/>
            <person name="Gainer-Dewar J."/>
            <person name="Goldberg J."/>
            <person name="Griggs A."/>
            <person name="Gujja S."/>
            <person name="Hansen M."/>
            <person name="Howarth C."/>
            <person name="Imamovic A."/>
            <person name="Ireland A."/>
            <person name="Larimer J."/>
            <person name="McCowan C."/>
            <person name="Murphy C."/>
            <person name="Pearson M."/>
            <person name="Poon T.W."/>
            <person name="Priest M."/>
            <person name="Roberts A."/>
            <person name="Saif S."/>
            <person name="Shea T."/>
            <person name="Sisk P."/>
            <person name="Sykes S."/>
            <person name="Wortman J."/>
            <person name="Nusbaum C."/>
            <person name="Birren B."/>
        </authorList>
    </citation>
    <scope>NUCLEOTIDE SEQUENCE [LARGE SCALE GENOMIC DNA]</scope>
    <source>
        <strain evidence="4 5">F0403</strain>
    </source>
</reference>
<feature type="chain" id="PRO_5004511479" description="Flavodoxin-like domain-containing protein" evidence="2">
    <location>
        <begin position="19"/>
        <end position="141"/>
    </location>
</feature>
<feature type="transmembrane region" description="Helical" evidence="1">
    <location>
        <begin position="78"/>
        <end position="98"/>
    </location>
</feature>
<dbReference type="SUPFAM" id="SSF52218">
    <property type="entry name" value="Flavoproteins"/>
    <property type="match status" value="1"/>
</dbReference>
<evidence type="ECO:0000313" key="5">
    <source>
        <dbReference type="Proteomes" id="UP000014605"/>
    </source>
</evidence>
<feature type="domain" description="Flavodoxin-like" evidence="3">
    <location>
        <begin position="3"/>
        <end position="106"/>
    </location>
</feature>
<keyword evidence="1" id="KW-0812">Transmembrane</keyword>
<evidence type="ECO:0000259" key="3">
    <source>
        <dbReference type="Pfam" id="PF12682"/>
    </source>
</evidence>
<dbReference type="InterPro" id="IPR029039">
    <property type="entry name" value="Flavoprotein-like_sf"/>
</dbReference>
<keyword evidence="5" id="KW-1185">Reference proteome</keyword>
<dbReference type="HOGENOM" id="CLU_1824501_0_0_12"/>
<dbReference type="PATRIC" id="fig|1125702.3.peg.2462"/>
<name>S3L8N3_9SPIR</name>
<gene>
    <name evidence="4" type="ORF">HMPREF1222_02377</name>
</gene>
<dbReference type="Gene3D" id="3.40.50.360">
    <property type="match status" value="1"/>
</dbReference>
<feature type="signal peptide" evidence="2">
    <location>
        <begin position="1"/>
        <end position="18"/>
    </location>
</feature>
<dbReference type="PANTHER" id="PTHR39201:SF1">
    <property type="entry name" value="FLAVODOXIN-LIKE DOMAIN-CONTAINING PROTEIN"/>
    <property type="match status" value="1"/>
</dbReference>
<evidence type="ECO:0000256" key="1">
    <source>
        <dbReference type="SAM" id="Phobius"/>
    </source>
</evidence>
<protein>
    <recommendedName>
        <fullName evidence="3">Flavodoxin-like domain-containing protein</fullName>
    </recommendedName>
</protein>
<keyword evidence="1" id="KW-0472">Membrane</keyword>
<evidence type="ECO:0000313" key="4">
    <source>
        <dbReference type="EMBL" id="EPF45751.1"/>
    </source>
</evidence>
<dbReference type="InterPro" id="IPR008254">
    <property type="entry name" value="Flavodoxin/NO_synth"/>
</dbReference>
<sequence>MAKKLVAFFSASGVTAQAARTLAEAAGADLYEITPAVPYTNADLDWMNKKSRSSVEMNDKSSRPAITDTDAHIADYDVIFIGFPIWWYIALTIINTFLERYDFSGKKKSFSLLHQERAVSARRYKICSQVPRMQKLSKVSF</sequence>
<keyword evidence="2" id="KW-0732">Signal</keyword>